<proteinExistence type="predicted"/>
<organism evidence="1 2">
    <name type="scientific">Eiseniibacteriota bacterium</name>
    <dbReference type="NCBI Taxonomy" id="2212470"/>
    <lineage>
        <taxon>Bacteria</taxon>
        <taxon>Candidatus Eiseniibacteriota</taxon>
    </lineage>
</organism>
<comment type="caution">
    <text evidence="1">The sequence shown here is derived from an EMBL/GenBank/DDBJ whole genome shotgun (WGS) entry which is preliminary data.</text>
</comment>
<evidence type="ECO:0000313" key="1">
    <source>
        <dbReference type="EMBL" id="TMQ65424.1"/>
    </source>
</evidence>
<dbReference type="EMBL" id="VBOZ01000013">
    <property type="protein sequence ID" value="TMQ65424.1"/>
    <property type="molecule type" value="Genomic_DNA"/>
</dbReference>
<reference evidence="1 2" key="1">
    <citation type="journal article" date="2019" name="Nat. Microbiol.">
        <title>Mediterranean grassland soil C-N compound turnover is dependent on rainfall and depth, and is mediated by genomically divergent microorganisms.</title>
        <authorList>
            <person name="Diamond S."/>
            <person name="Andeer P.F."/>
            <person name="Li Z."/>
            <person name="Crits-Christoph A."/>
            <person name="Burstein D."/>
            <person name="Anantharaman K."/>
            <person name="Lane K.R."/>
            <person name="Thomas B.C."/>
            <person name="Pan C."/>
            <person name="Northen T.R."/>
            <person name="Banfield J.F."/>
        </authorList>
    </citation>
    <scope>NUCLEOTIDE SEQUENCE [LARGE SCALE GENOMIC DNA]</scope>
    <source>
        <strain evidence="1">WS_9</strain>
    </source>
</reference>
<protein>
    <submittedName>
        <fullName evidence="1">Uncharacterized protein</fullName>
    </submittedName>
</protein>
<dbReference type="Proteomes" id="UP000317691">
    <property type="component" value="Unassembled WGS sequence"/>
</dbReference>
<sequence>MSLIRMVGDDPCLEIAALDPLHSPWSRDAGQYSRYHAVSRIAGCAEANPAGRPGVWWWG</sequence>
<gene>
    <name evidence="1" type="ORF">E6K79_05065</name>
</gene>
<name>A0A538TP89_UNCEI</name>
<dbReference type="AlphaFoldDB" id="A0A538TP89"/>
<evidence type="ECO:0000313" key="2">
    <source>
        <dbReference type="Proteomes" id="UP000317691"/>
    </source>
</evidence>
<accession>A0A538TP89</accession>